<accession>A0A1G8BDG5</accession>
<dbReference type="Proteomes" id="UP000199623">
    <property type="component" value="Unassembled WGS sequence"/>
</dbReference>
<keyword evidence="2" id="KW-1185">Reference proteome</keyword>
<name>A0A1G8BDG5_9PSEU</name>
<dbReference type="EMBL" id="FNCC01000019">
    <property type="protein sequence ID" value="SDH31063.1"/>
    <property type="molecule type" value="Genomic_DNA"/>
</dbReference>
<dbReference type="AlphaFoldDB" id="A0A1G8BDG5"/>
<organism evidence="1 2">
    <name type="scientific">Lentzea fradiae</name>
    <dbReference type="NCBI Taxonomy" id="200378"/>
    <lineage>
        <taxon>Bacteria</taxon>
        <taxon>Bacillati</taxon>
        <taxon>Actinomycetota</taxon>
        <taxon>Actinomycetes</taxon>
        <taxon>Pseudonocardiales</taxon>
        <taxon>Pseudonocardiaceae</taxon>
        <taxon>Lentzea</taxon>
    </lineage>
</organism>
<dbReference type="RefSeq" id="WP_090058264.1">
    <property type="nucleotide sequence ID" value="NZ_FNCC01000019.1"/>
</dbReference>
<proteinExistence type="predicted"/>
<sequence length="530" mass="58558">MATGGVVMGEDEFTVAEVAVAAIARWDAMRHEAGRAGDEQFRSWYFTTVSGYGDPDTFAFLTFEAAVELSARGCAADGFLLLSWLAWHIGREPDGDVVARTVMALTATCLAWAVDRETSAHAVRVLRAVADAVRAPDDVRVERAVCRALSSLGQLSSRDAAVDHAAIETLASPWRELAGRCRGATDPELRGWWAHGMGNEALVLLQSDREPAARRLFAAIIEEFAADPPGSSEDVDVWLLRARHAAGVLDRFRLDEPQLKLDYLERQRHWDRRRRSGRGFVSWLLAGAPRNRMRGLVRRAQAEHRKSADAVRSWLCSGEPFVVLLRNFELTERSGTTKFPLDDTEPADHVQVINLSGAGPALRELAVSVPLVLVASTTAAELELGQDWGQFTAPVKLYLPDETWFDTVSTLLSVADQVVVWAAELTPGLARELDFLVSRQRTEDTLVVLDGMEDPVSQVFLPREGGERLTADHPLLAPFPHVIDATELARRRMAECPSLVRVLQRLDNARNAPLDQRLAEISAQLNARRT</sequence>
<protein>
    <submittedName>
        <fullName evidence="1">Uncharacterized protein</fullName>
    </submittedName>
</protein>
<evidence type="ECO:0000313" key="2">
    <source>
        <dbReference type="Proteomes" id="UP000199623"/>
    </source>
</evidence>
<evidence type="ECO:0000313" key="1">
    <source>
        <dbReference type="EMBL" id="SDH31063.1"/>
    </source>
</evidence>
<reference evidence="2" key="1">
    <citation type="submission" date="2016-10" db="EMBL/GenBank/DDBJ databases">
        <authorList>
            <person name="Varghese N."/>
            <person name="Submissions S."/>
        </authorList>
    </citation>
    <scope>NUCLEOTIDE SEQUENCE [LARGE SCALE GENOMIC DNA]</scope>
    <source>
        <strain evidence="2">CGMCC 4.3506</strain>
    </source>
</reference>
<gene>
    <name evidence="1" type="ORF">SAMN05216553_11911</name>
</gene>